<dbReference type="EMBL" id="BPWL01000009">
    <property type="protein sequence ID" value="GJJ14406.1"/>
    <property type="molecule type" value="Genomic_DNA"/>
</dbReference>
<feature type="chain" id="PRO_5043652251" evidence="1">
    <location>
        <begin position="32"/>
        <end position="324"/>
    </location>
</feature>
<keyword evidence="1" id="KW-0732">Signal</keyword>
<proteinExistence type="predicted"/>
<comment type="caution">
    <text evidence="2">The sequence shown here is derived from an EMBL/GenBank/DDBJ whole genome shotgun (WGS) entry which is preliminary data.</text>
</comment>
<organism evidence="2 3">
    <name type="scientific">Clathrus columnatus</name>
    <dbReference type="NCBI Taxonomy" id="1419009"/>
    <lineage>
        <taxon>Eukaryota</taxon>
        <taxon>Fungi</taxon>
        <taxon>Dikarya</taxon>
        <taxon>Basidiomycota</taxon>
        <taxon>Agaricomycotina</taxon>
        <taxon>Agaricomycetes</taxon>
        <taxon>Phallomycetidae</taxon>
        <taxon>Phallales</taxon>
        <taxon>Clathraceae</taxon>
        <taxon>Clathrus</taxon>
    </lineage>
</organism>
<accession>A0AAV5APU8</accession>
<feature type="signal peptide" evidence="1">
    <location>
        <begin position="1"/>
        <end position="31"/>
    </location>
</feature>
<evidence type="ECO:0000256" key="1">
    <source>
        <dbReference type="SAM" id="SignalP"/>
    </source>
</evidence>
<keyword evidence="3" id="KW-1185">Reference proteome</keyword>
<gene>
    <name evidence="2" type="ORF">Clacol_008670</name>
</gene>
<evidence type="ECO:0000313" key="3">
    <source>
        <dbReference type="Proteomes" id="UP001050691"/>
    </source>
</evidence>
<dbReference type="Proteomes" id="UP001050691">
    <property type="component" value="Unassembled WGS sequence"/>
</dbReference>
<reference evidence="2" key="1">
    <citation type="submission" date="2021-10" db="EMBL/GenBank/DDBJ databases">
        <title>De novo Genome Assembly of Clathrus columnatus (Basidiomycota, Fungi) Using Illumina and Nanopore Sequence Data.</title>
        <authorList>
            <person name="Ogiso-Tanaka E."/>
            <person name="Itagaki H."/>
            <person name="Hosoya T."/>
            <person name="Hosaka K."/>
        </authorList>
    </citation>
    <scope>NUCLEOTIDE SEQUENCE</scope>
    <source>
        <strain evidence="2">MO-923</strain>
    </source>
</reference>
<protein>
    <submittedName>
        <fullName evidence="2">Uncharacterized protein</fullName>
    </submittedName>
</protein>
<evidence type="ECO:0000313" key="2">
    <source>
        <dbReference type="EMBL" id="GJJ14406.1"/>
    </source>
</evidence>
<dbReference type="AlphaFoldDB" id="A0AAV5APU8"/>
<sequence length="324" mass="34595">MAMVIRTRKPLLSYLSVLSTPLFFILAETHARPVGDTSNTSDTDIPSGNNTQPASSIVTQDLINLMFGMASYDAILATLLTGTISDNSTDNDTNIPYYNDQLRSENDPAINVTHCVVFSGIASAHNDVLVYASSGIAAAINGLSTVATRNFTIPSLFHDIMLSQPTILGSIQTILNQELSGAGAGVMQGLIAPTLTPAESTKALSSIQDNCFVYSDPTGQLTDFTDIPRVEFLSGPDPSIFPALNIANNTQVHVDTTKLLDNDNCSSLPSPSLEAFLSILRSPRQLPVDFNSRQNMSTDTICAGPEYMVVDSLADLIQATSSKL</sequence>
<name>A0AAV5APU8_9AGAM</name>